<evidence type="ECO:0000256" key="1">
    <source>
        <dbReference type="SAM" id="SignalP"/>
    </source>
</evidence>
<comment type="caution">
    <text evidence="2">The sequence shown here is derived from an EMBL/GenBank/DDBJ whole genome shotgun (WGS) entry which is preliminary data.</text>
</comment>
<gene>
    <name evidence="2" type="ORF">GH741_01905</name>
</gene>
<dbReference type="NCBIfam" id="TIGR03057">
    <property type="entry name" value="xxxLxxG_by_4"/>
    <property type="match status" value="1"/>
</dbReference>
<dbReference type="InterPro" id="IPR023908">
    <property type="entry name" value="xxxLxxG_rpt"/>
</dbReference>
<feature type="signal peptide" evidence="1">
    <location>
        <begin position="1"/>
        <end position="25"/>
    </location>
</feature>
<keyword evidence="3" id="KW-1185">Reference proteome</keyword>
<accession>A0A6A8DA62</accession>
<name>A0A6A8DA62_9BACI</name>
<organism evidence="2 3">
    <name type="scientific">Aquibacillus halophilus</name>
    <dbReference type="NCBI Taxonomy" id="930132"/>
    <lineage>
        <taxon>Bacteria</taxon>
        <taxon>Bacillati</taxon>
        <taxon>Bacillota</taxon>
        <taxon>Bacilli</taxon>
        <taxon>Bacillales</taxon>
        <taxon>Bacillaceae</taxon>
        <taxon>Aquibacillus</taxon>
    </lineage>
</organism>
<dbReference type="Proteomes" id="UP000799092">
    <property type="component" value="Unassembled WGS sequence"/>
</dbReference>
<evidence type="ECO:0000313" key="2">
    <source>
        <dbReference type="EMBL" id="MRH41426.1"/>
    </source>
</evidence>
<feature type="chain" id="PRO_5038356066" evidence="1">
    <location>
        <begin position="26"/>
        <end position="603"/>
    </location>
</feature>
<protein>
    <submittedName>
        <fullName evidence="2">YhgE/Pip domain-containing protein</fullName>
    </submittedName>
</protein>
<proteinExistence type="predicted"/>
<dbReference type="AlphaFoldDB" id="A0A6A8DA62"/>
<dbReference type="RefSeq" id="WP_153735088.1">
    <property type="nucleotide sequence ID" value="NZ_WJNG01000002.1"/>
</dbReference>
<dbReference type="OrthoDB" id="9815841at2"/>
<dbReference type="Gene3D" id="1.10.287.950">
    <property type="entry name" value="Methyl-accepting chemotaxis protein"/>
    <property type="match status" value="2"/>
</dbReference>
<sequence>MIRIKRTLLVFTAIVLVLPSFLVTAASNDEAEISYKDEVVYATLSATGEQQEIYVVNNFDIKEEGTVFDYGTYTSLKNLTDLSEMEQNNNVVQFSAPKGKFYYQGNMNEQPLPWDISLSYTLDGEKINPDELLGSEGHVEIQIETSANEQVNSVFHKNYLLQISLTLDPAIYSNIEAPDGTIANAGKNKQITFTVMPEKEGKFSVAANVVDFELKGIDISAVPSSMSIDSPDMDEMTGDIESLTDAIAEINNGVGDLEQGVSELNDGVLGLRNGSAQYKNGISELSGSSSELVHASKSIDEALVTMSNSLSKNAEQMDFSQLTELQEGLTQLAKGLNQTADGLDLLKENYATAYSALDKAITAIPDHEISEEQIKALYNIIETEDTANKKVVDQLIETYSAARTAKGTYSSVKEGFDAVDPTLTEVSGSIRKVGTNLTSMATELSSSLENMNVSESFTQLQEGLATLSANYKQFHSGLIDYTGGVGQLANSYHDLHAGTAELSGGTSELEDGVGELYNGTAKLKDSTSDLPEQMEEEIDRMIADFENNDFEPVSFVSSNNNEKINTVQFVIKTESIEKEEQATTEEQPVEEKGFWDRLFDLFR</sequence>
<dbReference type="EMBL" id="WJNG01000002">
    <property type="protein sequence ID" value="MRH41426.1"/>
    <property type="molecule type" value="Genomic_DNA"/>
</dbReference>
<reference evidence="2" key="1">
    <citation type="submission" date="2019-11" db="EMBL/GenBank/DDBJ databases">
        <authorList>
            <person name="Li J."/>
        </authorList>
    </citation>
    <scope>NUCLEOTIDE SEQUENCE</scope>
    <source>
        <strain evidence="2">B6B</strain>
    </source>
</reference>
<evidence type="ECO:0000313" key="3">
    <source>
        <dbReference type="Proteomes" id="UP000799092"/>
    </source>
</evidence>
<keyword evidence="1" id="KW-0732">Signal</keyword>